<dbReference type="PANTHER" id="PTHR37987">
    <property type="entry name" value="CHROMOSOME 9, WHOLE GENOME SHOTGUN SEQUENCE"/>
    <property type="match status" value="1"/>
</dbReference>
<proteinExistence type="predicted"/>
<dbReference type="OrthoDB" id="5398391at2759"/>
<name>A0A8H6Z1G7_9AGAR</name>
<feature type="domain" description="Oxo-4-hydroxy-4-carboxy-5-ureidoimidazoline decarboxylase" evidence="2">
    <location>
        <begin position="11"/>
        <end position="137"/>
    </location>
</feature>
<keyword evidence="1" id="KW-0659">Purine metabolism</keyword>
<keyword evidence="4" id="KW-1185">Reference proteome</keyword>
<evidence type="ECO:0000313" key="4">
    <source>
        <dbReference type="Proteomes" id="UP000623467"/>
    </source>
</evidence>
<accession>A0A8H6Z1G7</accession>
<protein>
    <submittedName>
        <fullName evidence="3">Putative allantoinase 1</fullName>
    </submittedName>
</protein>
<organism evidence="3 4">
    <name type="scientific">Mycena sanguinolenta</name>
    <dbReference type="NCBI Taxonomy" id="230812"/>
    <lineage>
        <taxon>Eukaryota</taxon>
        <taxon>Fungi</taxon>
        <taxon>Dikarya</taxon>
        <taxon>Basidiomycota</taxon>
        <taxon>Agaricomycotina</taxon>
        <taxon>Agaricomycetes</taxon>
        <taxon>Agaricomycetidae</taxon>
        <taxon>Agaricales</taxon>
        <taxon>Marasmiineae</taxon>
        <taxon>Mycenaceae</taxon>
        <taxon>Mycena</taxon>
    </lineage>
</organism>
<dbReference type="GO" id="GO:0006144">
    <property type="term" value="P:purine nucleobase metabolic process"/>
    <property type="evidence" value="ECO:0007669"/>
    <property type="project" value="UniProtKB-KW"/>
</dbReference>
<dbReference type="Proteomes" id="UP000623467">
    <property type="component" value="Unassembled WGS sequence"/>
</dbReference>
<dbReference type="InterPro" id="IPR018020">
    <property type="entry name" value="OHCU_decarboxylase"/>
</dbReference>
<dbReference type="EMBL" id="JACAZH010000004">
    <property type="protein sequence ID" value="KAF7370875.1"/>
    <property type="molecule type" value="Genomic_DNA"/>
</dbReference>
<reference evidence="3" key="1">
    <citation type="submission" date="2020-05" db="EMBL/GenBank/DDBJ databases">
        <title>Mycena genomes resolve the evolution of fungal bioluminescence.</title>
        <authorList>
            <person name="Tsai I.J."/>
        </authorList>
    </citation>
    <scope>NUCLEOTIDE SEQUENCE</scope>
    <source>
        <strain evidence="3">160909Yilan</strain>
    </source>
</reference>
<dbReference type="PANTHER" id="PTHR37987:SF1">
    <property type="entry name" value="OXO-4-HYDROXY-4-CARBOXY-5-UREIDOIMIDAZOLINE DECARBOXYLASE DOMAIN-CONTAINING PROTEIN"/>
    <property type="match status" value="1"/>
</dbReference>
<evidence type="ECO:0000259" key="2">
    <source>
        <dbReference type="Pfam" id="PF09349"/>
    </source>
</evidence>
<dbReference type="Pfam" id="PF09349">
    <property type="entry name" value="OHCU_decarbox"/>
    <property type="match status" value="1"/>
</dbReference>
<gene>
    <name evidence="3" type="ORF">MSAN_00721300</name>
</gene>
<dbReference type="SUPFAM" id="SSF158694">
    <property type="entry name" value="UraD-Like"/>
    <property type="match status" value="1"/>
</dbReference>
<dbReference type="InterPro" id="IPR036778">
    <property type="entry name" value="OHCU_decarboxylase_sf"/>
</dbReference>
<comment type="caution">
    <text evidence="3">The sequence shown here is derived from an EMBL/GenBank/DDBJ whole genome shotgun (WGS) entry which is preliminary data.</text>
</comment>
<sequence length="198" mass="21561">MTSLPPIETIDESQIGHILRTLLESNIPFDPLLPAGNPGFVSYTELLDAALAQVATWSVSTRAKFIAGHPRIGETKNLSVLSAKEQGATPTVAPTPPEVLARLAHLNACYERRYSGLRYITFVNGRSRAEIAREMEDVLGLPHSLSPDQPPVEEITVIKPETDAWTSELDRAVVDVGRIAHSRLGAMKIQESQSSALN</sequence>
<dbReference type="AlphaFoldDB" id="A0A8H6Z1G7"/>
<dbReference type="Gene3D" id="1.10.3330.10">
    <property type="entry name" value="Oxo-4-hydroxy-4-carboxy-5-ureidoimidazoline decarboxylase"/>
    <property type="match status" value="1"/>
</dbReference>
<evidence type="ECO:0000313" key="3">
    <source>
        <dbReference type="EMBL" id="KAF7370875.1"/>
    </source>
</evidence>
<evidence type="ECO:0000256" key="1">
    <source>
        <dbReference type="ARBA" id="ARBA00022631"/>
    </source>
</evidence>